<evidence type="ECO:0000313" key="3">
    <source>
        <dbReference type="Proteomes" id="UP001279410"/>
    </source>
</evidence>
<dbReference type="AlphaFoldDB" id="A0AAD3NI55"/>
<feature type="region of interest" description="Disordered" evidence="1">
    <location>
        <begin position="68"/>
        <end position="148"/>
    </location>
</feature>
<protein>
    <submittedName>
        <fullName evidence="2">Peroxisome proliferator-activated receptor gamma coactivator-related protein 1-like protein</fullName>
    </submittedName>
</protein>
<accession>A0AAD3NI55</accession>
<feature type="compositionally biased region" description="Acidic residues" evidence="1">
    <location>
        <begin position="124"/>
        <end position="137"/>
    </location>
</feature>
<evidence type="ECO:0000313" key="2">
    <source>
        <dbReference type="EMBL" id="GLD75087.1"/>
    </source>
</evidence>
<feature type="compositionally biased region" description="Basic and acidic residues" evidence="1">
    <location>
        <begin position="138"/>
        <end position="148"/>
    </location>
</feature>
<sequence>MPITKDFLSATPVNELVLGGGVRWTHSPMDHSILAILRTPQSHQRVKLERRKRGDPAVALTEMLDSGDDDVTFSLDTLPDTSSSPTRSAGTAQCRTWTREQSDEKPHIILTGGGVWRYERPTEESDEEITDLDDEEPMKETQRERRGG</sequence>
<dbReference type="Proteomes" id="UP001279410">
    <property type="component" value="Unassembled WGS sequence"/>
</dbReference>
<keyword evidence="2" id="KW-0675">Receptor</keyword>
<gene>
    <name evidence="2" type="ORF">AKAME5_002642000</name>
</gene>
<reference evidence="2" key="1">
    <citation type="submission" date="2022-08" db="EMBL/GenBank/DDBJ databases">
        <title>Genome sequencing of akame (Lates japonicus).</title>
        <authorList>
            <person name="Hashiguchi Y."/>
            <person name="Takahashi H."/>
        </authorList>
    </citation>
    <scope>NUCLEOTIDE SEQUENCE</scope>
    <source>
        <strain evidence="2">Kochi</strain>
    </source>
</reference>
<comment type="caution">
    <text evidence="2">The sequence shown here is derived from an EMBL/GenBank/DDBJ whole genome shotgun (WGS) entry which is preliminary data.</text>
</comment>
<dbReference type="EMBL" id="BRZM01002690">
    <property type="protein sequence ID" value="GLD75087.1"/>
    <property type="molecule type" value="Genomic_DNA"/>
</dbReference>
<keyword evidence="3" id="KW-1185">Reference proteome</keyword>
<evidence type="ECO:0000256" key="1">
    <source>
        <dbReference type="SAM" id="MobiDB-lite"/>
    </source>
</evidence>
<feature type="compositionally biased region" description="Basic and acidic residues" evidence="1">
    <location>
        <begin position="97"/>
        <end position="107"/>
    </location>
</feature>
<proteinExistence type="predicted"/>
<organism evidence="2 3">
    <name type="scientific">Lates japonicus</name>
    <name type="common">Japanese lates</name>
    <dbReference type="NCBI Taxonomy" id="270547"/>
    <lineage>
        <taxon>Eukaryota</taxon>
        <taxon>Metazoa</taxon>
        <taxon>Chordata</taxon>
        <taxon>Craniata</taxon>
        <taxon>Vertebrata</taxon>
        <taxon>Euteleostomi</taxon>
        <taxon>Actinopterygii</taxon>
        <taxon>Neopterygii</taxon>
        <taxon>Teleostei</taxon>
        <taxon>Neoteleostei</taxon>
        <taxon>Acanthomorphata</taxon>
        <taxon>Carangaria</taxon>
        <taxon>Carangaria incertae sedis</taxon>
        <taxon>Centropomidae</taxon>
        <taxon>Lates</taxon>
    </lineage>
</organism>
<feature type="non-terminal residue" evidence="2">
    <location>
        <position position="1"/>
    </location>
</feature>
<feature type="compositionally biased region" description="Polar residues" evidence="1">
    <location>
        <begin position="79"/>
        <end position="96"/>
    </location>
</feature>
<name>A0AAD3NI55_LATJO</name>